<evidence type="ECO:0000313" key="10">
    <source>
        <dbReference type="Proteomes" id="UP000534783"/>
    </source>
</evidence>
<evidence type="ECO:0000256" key="2">
    <source>
        <dbReference type="ARBA" id="ARBA00022741"/>
    </source>
</evidence>
<dbReference type="FunFam" id="3.40.50.20:FF:000010">
    <property type="entry name" value="Propionyl-CoA carboxylase subunit alpha"/>
    <property type="match status" value="1"/>
</dbReference>
<dbReference type="Pfam" id="PF02785">
    <property type="entry name" value="Biotin_carb_C"/>
    <property type="match status" value="1"/>
</dbReference>
<dbReference type="InterPro" id="IPR016185">
    <property type="entry name" value="PreATP-grasp_dom_sf"/>
</dbReference>
<dbReference type="GO" id="GO:0004075">
    <property type="term" value="F:biotin carboxylase activity"/>
    <property type="evidence" value="ECO:0007669"/>
    <property type="project" value="UniProtKB-EC"/>
</dbReference>
<dbReference type="GO" id="GO:0005524">
    <property type="term" value="F:ATP binding"/>
    <property type="evidence" value="ECO:0007669"/>
    <property type="project" value="UniProtKB-UniRule"/>
</dbReference>
<dbReference type="SUPFAM" id="SSF52440">
    <property type="entry name" value="PreATP-grasp domain"/>
    <property type="match status" value="1"/>
</dbReference>
<dbReference type="InterPro" id="IPR005481">
    <property type="entry name" value="BC-like_N"/>
</dbReference>
<dbReference type="Pfam" id="PF02786">
    <property type="entry name" value="CPSase_L_D2"/>
    <property type="match status" value="1"/>
</dbReference>
<dbReference type="EC" id="6.3.4.14" evidence="9"/>
<dbReference type="PROSITE" id="PS50975">
    <property type="entry name" value="ATP_GRASP"/>
    <property type="match status" value="1"/>
</dbReference>
<dbReference type="NCBIfam" id="NF006367">
    <property type="entry name" value="PRK08591.1"/>
    <property type="match status" value="1"/>
</dbReference>
<dbReference type="SMART" id="SM00878">
    <property type="entry name" value="Biotin_carb_C"/>
    <property type="match status" value="1"/>
</dbReference>
<protein>
    <submittedName>
        <fullName evidence="9">Acetyl-CoA carboxylase biotin carboxylase subunit</fullName>
        <ecNumber evidence="9">6.3.4.14</ecNumber>
    </submittedName>
</protein>
<comment type="caution">
    <text evidence="9">The sequence shown here is derived from an EMBL/GenBank/DDBJ whole genome shotgun (WGS) entry which is preliminary data.</text>
</comment>
<dbReference type="Pfam" id="PF00289">
    <property type="entry name" value="Biotin_carb_N"/>
    <property type="match status" value="1"/>
</dbReference>
<feature type="domain" description="ATP-grasp" evidence="7">
    <location>
        <begin position="119"/>
        <end position="316"/>
    </location>
</feature>
<proteinExistence type="predicted"/>
<dbReference type="GO" id="GO:2001295">
    <property type="term" value="P:malonyl-CoA biosynthetic process"/>
    <property type="evidence" value="ECO:0007669"/>
    <property type="project" value="UniProtKB-UniPathway"/>
</dbReference>
<evidence type="ECO:0000256" key="1">
    <source>
        <dbReference type="ARBA" id="ARBA00022598"/>
    </source>
</evidence>
<sequence length="472" mass="52312">MFKKVLIANRGEIALRIIRACKELSIPTVAIHSEADATGLYVRKADEACLVGPGPIEGYLNIYRIIDLAKQKGVDAIHPGYGFLAENPEFAQACQESGLTFIGPPAAAMRAMGDKVSARQKMKEIGVPIVPGLIEPIASLNDAVRFADEIGYPVMLKASAGGGGRGLRICKDREDLKRHFPIAQTEAKASFGKEAVYLEKYIHAPRHIEFQILADQEGNVIHLGERDCSIQRRHQKLIEIAPSLLLDERLRREMGEAAIAAARSVGYTSAGTVEFLVDSSRRYYFLEMNTRIQVEHTVTEEITGVDLVKEMIRIAAGRPISIPQSQVFLRGHAIECRINAEDPQKNFIPTPGKITAYSSPGGIGIRIDGNVYAGYVVPPYYDSLLAKLTVRARTWDGAVQRMRRALDEYVIRGVKTSIPFYKRIMEDPDFQTGHFDTTYIDSHLDKLNVAADYFRMDKMLAIAAAIAAHSKR</sequence>
<dbReference type="InterPro" id="IPR004549">
    <property type="entry name" value="Acetyl_CoA_COase_biotin_COase"/>
</dbReference>
<dbReference type="InterPro" id="IPR005482">
    <property type="entry name" value="Biotin_COase_C"/>
</dbReference>
<dbReference type="PROSITE" id="PS00866">
    <property type="entry name" value="CPSASE_1"/>
    <property type="match status" value="1"/>
</dbReference>
<dbReference type="InterPro" id="IPR051602">
    <property type="entry name" value="ACC_Biotin_Carboxylase"/>
</dbReference>
<dbReference type="Proteomes" id="UP000534783">
    <property type="component" value="Unassembled WGS sequence"/>
</dbReference>
<organism evidence="9 10">
    <name type="scientific">Candidatus Manganitrophus noduliformans</name>
    <dbReference type="NCBI Taxonomy" id="2606439"/>
    <lineage>
        <taxon>Bacteria</taxon>
        <taxon>Pseudomonadati</taxon>
        <taxon>Nitrospirota</taxon>
        <taxon>Nitrospiria</taxon>
        <taxon>Candidatus Troglogloeales</taxon>
        <taxon>Candidatus Manganitrophaceae</taxon>
        <taxon>Candidatus Manganitrophus</taxon>
    </lineage>
</organism>
<feature type="domain" description="Biotin carboxylation" evidence="8">
    <location>
        <begin position="1"/>
        <end position="445"/>
    </location>
</feature>
<keyword evidence="1 9" id="KW-0436">Ligase</keyword>
<keyword evidence="3 6" id="KW-0067">ATP-binding</keyword>
<dbReference type="Gene3D" id="3.30.470.20">
    <property type="entry name" value="ATP-grasp fold, B domain"/>
    <property type="match status" value="1"/>
</dbReference>
<dbReference type="EMBL" id="VTOW01000002">
    <property type="protein sequence ID" value="NKE70936.1"/>
    <property type="molecule type" value="Genomic_DNA"/>
</dbReference>
<dbReference type="PANTHER" id="PTHR48095">
    <property type="entry name" value="PYRUVATE CARBOXYLASE SUBUNIT A"/>
    <property type="match status" value="1"/>
</dbReference>
<keyword evidence="4" id="KW-0460">Magnesium</keyword>
<dbReference type="InterPro" id="IPR011764">
    <property type="entry name" value="Biotin_carboxylation_dom"/>
</dbReference>
<dbReference type="AlphaFoldDB" id="A0A7X6DPD8"/>
<keyword evidence="2 6" id="KW-0547">Nucleotide-binding</keyword>
<evidence type="ECO:0000259" key="7">
    <source>
        <dbReference type="PROSITE" id="PS50975"/>
    </source>
</evidence>
<dbReference type="SUPFAM" id="SSF51246">
    <property type="entry name" value="Rudiment single hybrid motif"/>
    <property type="match status" value="1"/>
</dbReference>
<dbReference type="PANTHER" id="PTHR48095:SF1">
    <property type="entry name" value="BIOTIN CARBOXYLASE"/>
    <property type="match status" value="1"/>
</dbReference>
<keyword evidence="10" id="KW-1185">Reference proteome</keyword>
<gene>
    <name evidence="9" type="primary">accC</name>
    <name evidence="9" type="ORF">MNODULE_09310</name>
</gene>
<dbReference type="GO" id="GO:0046872">
    <property type="term" value="F:metal ion binding"/>
    <property type="evidence" value="ECO:0007669"/>
    <property type="project" value="InterPro"/>
</dbReference>
<dbReference type="PROSITE" id="PS50979">
    <property type="entry name" value="BC"/>
    <property type="match status" value="1"/>
</dbReference>
<dbReference type="UniPathway" id="UPA00655">
    <property type="reaction ID" value="UER00711"/>
</dbReference>
<dbReference type="RefSeq" id="WP_168059283.1">
    <property type="nucleotide sequence ID" value="NZ_VTOW01000002.1"/>
</dbReference>
<evidence type="ECO:0000313" key="9">
    <source>
        <dbReference type="EMBL" id="NKE70936.1"/>
    </source>
</evidence>
<keyword evidence="5" id="KW-0092">Biotin</keyword>
<dbReference type="SUPFAM" id="SSF56059">
    <property type="entry name" value="Glutathione synthetase ATP-binding domain-like"/>
    <property type="match status" value="1"/>
</dbReference>
<dbReference type="InterPro" id="IPR005479">
    <property type="entry name" value="CPAse_ATP-bd"/>
</dbReference>
<evidence type="ECO:0000256" key="5">
    <source>
        <dbReference type="ARBA" id="ARBA00023267"/>
    </source>
</evidence>
<dbReference type="InterPro" id="IPR011761">
    <property type="entry name" value="ATP-grasp"/>
</dbReference>
<dbReference type="NCBIfam" id="TIGR00514">
    <property type="entry name" value="accC"/>
    <property type="match status" value="1"/>
</dbReference>
<evidence type="ECO:0000256" key="6">
    <source>
        <dbReference type="PROSITE-ProRule" id="PRU00409"/>
    </source>
</evidence>
<reference evidence="9 10" key="1">
    <citation type="journal article" date="2020" name="Nature">
        <title>Bacterial chemolithoautotrophy via manganese oxidation.</title>
        <authorList>
            <person name="Yu H."/>
            <person name="Leadbetter J.R."/>
        </authorList>
    </citation>
    <scope>NUCLEOTIDE SEQUENCE [LARGE SCALE GENOMIC DNA]</scope>
    <source>
        <strain evidence="9 10">Mn-1</strain>
    </source>
</reference>
<evidence type="ECO:0000256" key="4">
    <source>
        <dbReference type="ARBA" id="ARBA00022842"/>
    </source>
</evidence>
<dbReference type="InterPro" id="IPR011054">
    <property type="entry name" value="Rudment_hybrid_motif"/>
</dbReference>
<name>A0A7X6DPD8_9BACT</name>
<dbReference type="FunFam" id="3.30.1490.20:FF:000018">
    <property type="entry name" value="Biotin carboxylase"/>
    <property type="match status" value="1"/>
</dbReference>
<accession>A0A7X6DPD8</accession>
<evidence type="ECO:0000259" key="8">
    <source>
        <dbReference type="PROSITE" id="PS50979"/>
    </source>
</evidence>
<evidence type="ECO:0000256" key="3">
    <source>
        <dbReference type="ARBA" id="ARBA00022840"/>
    </source>
</evidence>
<dbReference type="PROSITE" id="PS00867">
    <property type="entry name" value="CPSASE_2"/>
    <property type="match status" value="1"/>
</dbReference>